<dbReference type="GO" id="GO:0016020">
    <property type="term" value="C:membrane"/>
    <property type="evidence" value="ECO:0007669"/>
    <property type="project" value="UniProtKB-SubCell"/>
</dbReference>
<dbReference type="OMA" id="MGTNLPF"/>
<keyword evidence="2" id="KW-0813">Transport</keyword>
<feature type="transmembrane region" description="Helical" evidence="6">
    <location>
        <begin position="387"/>
        <end position="407"/>
    </location>
</feature>
<name>U1GFA1_ENDPU</name>
<dbReference type="PIRSF" id="PIRSF006060">
    <property type="entry name" value="AA_transporter"/>
    <property type="match status" value="1"/>
</dbReference>
<feature type="transmembrane region" description="Helical" evidence="6">
    <location>
        <begin position="236"/>
        <end position="263"/>
    </location>
</feature>
<feature type="transmembrane region" description="Helical" evidence="6">
    <location>
        <begin position="183"/>
        <end position="203"/>
    </location>
</feature>
<evidence type="ECO:0000256" key="1">
    <source>
        <dbReference type="ARBA" id="ARBA00004141"/>
    </source>
</evidence>
<comment type="subcellular location">
    <subcellularLocation>
        <location evidence="1">Membrane</location>
        <topology evidence="1">Multi-pass membrane protein</topology>
    </subcellularLocation>
</comment>
<evidence type="ECO:0000313" key="8">
    <source>
        <dbReference type="Proteomes" id="UP000019373"/>
    </source>
</evidence>
<accession>U1GFA1</accession>
<reference evidence="8" key="1">
    <citation type="journal article" date="2014" name="BMC Genomics">
        <title>Genome characteristics reveal the impact of lichenization on lichen-forming fungus Endocarpon pusillum Hedwig (Verrucariales, Ascomycota).</title>
        <authorList>
            <person name="Wang Y.-Y."/>
            <person name="Liu B."/>
            <person name="Zhang X.-Y."/>
            <person name="Zhou Q.-M."/>
            <person name="Zhang T."/>
            <person name="Li H."/>
            <person name="Yu Y.-F."/>
            <person name="Zhang X.-L."/>
            <person name="Hao X.-Y."/>
            <person name="Wang M."/>
            <person name="Wang L."/>
            <person name="Wei J.-C."/>
        </authorList>
    </citation>
    <scope>NUCLEOTIDE SEQUENCE [LARGE SCALE GENOMIC DNA]</scope>
    <source>
        <strain evidence="8">Z07020 / HMAS-L-300199</strain>
    </source>
</reference>
<evidence type="ECO:0000256" key="2">
    <source>
        <dbReference type="ARBA" id="ARBA00022448"/>
    </source>
</evidence>
<organism evidence="7 8">
    <name type="scientific">Endocarpon pusillum (strain Z07020 / HMAS-L-300199)</name>
    <name type="common">Lichen-forming fungus</name>
    <dbReference type="NCBI Taxonomy" id="1263415"/>
    <lineage>
        <taxon>Eukaryota</taxon>
        <taxon>Fungi</taxon>
        <taxon>Dikarya</taxon>
        <taxon>Ascomycota</taxon>
        <taxon>Pezizomycotina</taxon>
        <taxon>Eurotiomycetes</taxon>
        <taxon>Chaetothyriomycetidae</taxon>
        <taxon>Verrucariales</taxon>
        <taxon>Verrucariaceae</taxon>
        <taxon>Endocarpon</taxon>
    </lineage>
</organism>
<evidence type="ECO:0000256" key="6">
    <source>
        <dbReference type="SAM" id="Phobius"/>
    </source>
</evidence>
<evidence type="ECO:0000256" key="4">
    <source>
        <dbReference type="ARBA" id="ARBA00022989"/>
    </source>
</evidence>
<feature type="transmembrane region" description="Helical" evidence="6">
    <location>
        <begin position="29"/>
        <end position="57"/>
    </location>
</feature>
<sequence length="422" mass="45849">MGEMASMIPLSGGQYNWVAILSPPWCSKFLSYFTGWMSIISWQSAFAGASFLGGSMIQGLARLNYSNYEPERWHATLIFYAIVVLSLIINTIVARLLPKIESVVLILHILGFFCVLIPMVYLGPHVSAKEVFANFTNAAGWSDPGLSFFIGLSTGMFAFIGCDAASHMAEEIENASTIVPTSMLASVILNGSLGFAMVIATLFCLRDAEAALHHPTGFPFIEIFLDATNSRAGTTAMASIVVMAMIFATIGCHTTASRMAWAFARERGLPGSGFLAKVESRSALPLYAIGLSTIVSLVLALINIGSSTTFHALISLTIAAFYSTFLLSAGILLHKRLTTPYGHIHYGPFRLGRLGVPIIILSILYSVIGFFFSFWPPSPRPTAVTMNWSVAVFGGTTIFSLVFWLIYGRKVYTGPLIEIELR</sequence>
<dbReference type="Gene3D" id="1.20.1740.10">
    <property type="entry name" value="Amino acid/polyamine transporter I"/>
    <property type="match status" value="1"/>
</dbReference>
<evidence type="ECO:0000256" key="3">
    <source>
        <dbReference type="ARBA" id="ARBA00022692"/>
    </source>
</evidence>
<evidence type="ECO:0008006" key="9">
    <source>
        <dbReference type="Google" id="ProtNLM"/>
    </source>
</evidence>
<keyword evidence="4 6" id="KW-1133">Transmembrane helix</keyword>
<protein>
    <recommendedName>
        <fullName evidence="9">Choline transport protein</fullName>
    </recommendedName>
</protein>
<dbReference type="eggNOG" id="KOG1289">
    <property type="taxonomic scope" value="Eukaryota"/>
</dbReference>
<keyword evidence="3 6" id="KW-0812">Transmembrane</keyword>
<evidence type="ECO:0000313" key="7">
    <source>
        <dbReference type="EMBL" id="ERF70773.1"/>
    </source>
</evidence>
<dbReference type="InterPro" id="IPR002293">
    <property type="entry name" value="AA/rel_permease1"/>
</dbReference>
<keyword evidence="5 6" id="KW-0472">Membrane</keyword>
<dbReference type="Pfam" id="PF13520">
    <property type="entry name" value="AA_permease_2"/>
    <property type="match status" value="1"/>
</dbReference>
<dbReference type="HOGENOM" id="CLU_004495_6_2_1"/>
<dbReference type="OrthoDB" id="3257095at2759"/>
<dbReference type="AlphaFoldDB" id="U1GFA1"/>
<dbReference type="PANTHER" id="PTHR45649">
    <property type="entry name" value="AMINO-ACID PERMEASE BAT1"/>
    <property type="match status" value="1"/>
</dbReference>
<dbReference type="PANTHER" id="PTHR45649:SF1">
    <property type="entry name" value="TRANSPORTER, PUTATIVE (EUROFUNG)-RELATED"/>
    <property type="match status" value="1"/>
</dbReference>
<proteinExistence type="predicted"/>
<keyword evidence="8" id="KW-1185">Reference proteome</keyword>
<dbReference type="GO" id="GO:0022857">
    <property type="term" value="F:transmembrane transporter activity"/>
    <property type="evidence" value="ECO:0007669"/>
    <property type="project" value="InterPro"/>
</dbReference>
<feature type="transmembrane region" description="Helical" evidence="6">
    <location>
        <begin position="77"/>
        <end position="97"/>
    </location>
</feature>
<dbReference type="EMBL" id="KE721288">
    <property type="protein sequence ID" value="ERF70773.1"/>
    <property type="molecule type" value="Genomic_DNA"/>
</dbReference>
<feature type="transmembrane region" description="Helical" evidence="6">
    <location>
        <begin position="354"/>
        <end position="375"/>
    </location>
</feature>
<evidence type="ECO:0000256" key="5">
    <source>
        <dbReference type="ARBA" id="ARBA00023136"/>
    </source>
</evidence>
<feature type="transmembrane region" description="Helical" evidence="6">
    <location>
        <begin position="144"/>
        <end position="162"/>
    </location>
</feature>
<feature type="transmembrane region" description="Helical" evidence="6">
    <location>
        <begin position="104"/>
        <end position="124"/>
    </location>
</feature>
<dbReference type="RefSeq" id="XP_007803554.1">
    <property type="nucleotide sequence ID" value="XM_007805363.1"/>
</dbReference>
<dbReference type="Proteomes" id="UP000019373">
    <property type="component" value="Unassembled WGS sequence"/>
</dbReference>
<dbReference type="GeneID" id="19243181"/>
<feature type="transmembrane region" description="Helical" evidence="6">
    <location>
        <begin position="284"/>
        <end position="304"/>
    </location>
</feature>
<gene>
    <name evidence="7" type="ORF">EPUS_08331</name>
</gene>
<feature type="transmembrane region" description="Helical" evidence="6">
    <location>
        <begin position="310"/>
        <end position="333"/>
    </location>
</feature>